<feature type="chain" id="PRO_5041434355" evidence="2">
    <location>
        <begin position="22"/>
        <end position="458"/>
    </location>
</feature>
<dbReference type="Pfam" id="PF01547">
    <property type="entry name" value="SBP_bac_1"/>
    <property type="match status" value="1"/>
</dbReference>
<evidence type="ECO:0000313" key="4">
    <source>
        <dbReference type="Proteomes" id="UP001169242"/>
    </source>
</evidence>
<keyword evidence="2" id="KW-0732">Signal</keyword>
<evidence type="ECO:0000256" key="1">
    <source>
        <dbReference type="SAM" id="MobiDB-lite"/>
    </source>
</evidence>
<dbReference type="RefSeq" id="WP_271012747.1">
    <property type="nucleotide sequence ID" value="NZ_JAQIFT010000053.1"/>
</dbReference>
<reference evidence="3" key="1">
    <citation type="journal article" date="2023" name="Int. J. Syst. Evol. Microbiol.">
        <title>&lt;i&gt;Holtiella tumoricola&lt;/i&gt; gen. nov. sp. nov., isolated from a human clinical sample.</title>
        <authorList>
            <person name="Allen-Vercoe E."/>
            <person name="Daigneault M.C."/>
            <person name="Vancuren S.J."/>
            <person name="Cochrane K."/>
            <person name="O'Neal L.L."/>
            <person name="Sankaranarayanan K."/>
            <person name="Lawson P.A."/>
        </authorList>
    </citation>
    <scope>NUCLEOTIDE SEQUENCE</scope>
    <source>
        <strain evidence="3">CC70A</strain>
    </source>
</reference>
<accession>A0AA42J1N9</accession>
<evidence type="ECO:0000313" key="3">
    <source>
        <dbReference type="EMBL" id="MDA3732724.1"/>
    </source>
</evidence>
<feature type="signal peptide" evidence="2">
    <location>
        <begin position="1"/>
        <end position="21"/>
    </location>
</feature>
<dbReference type="Gene3D" id="3.40.190.10">
    <property type="entry name" value="Periplasmic binding protein-like II"/>
    <property type="match status" value="2"/>
</dbReference>
<dbReference type="PANTHER" id="PTHR43649">
    <property type="entry name" value="ARABINOSE-BINDING PROTEIN-RELATED"/>
    <property type="match status" value="1"/>
</dbReference>
<protein>
    <submittedName>
        <fullName evidence="3">ABC transporter substrate-binding protein</fullName>
    </submittedName>
</protein>
<sequence length="458" mass="50513">MKMKKVLAGLLVSAMSMGVLAGCGSSTNNTSNTSNTNNTSNTASKEDSTAQEEKTAPGERDATIRLSWWGGDSRHEATQKAVDAFMEKYPKIKVEVEFGAWSGWEENIATQLMSKTAPDVLQINWNWINSYSSTAQTFLDLNSVSDILDLSQWEESILNQCKVGNNLQAVPVAMTGRTFYWNESTFEKAGIETPKSLADLMAAGPVFQEKLGDKAYPLVMGEYDRMIFLVYFLESKYGKNWVEDNKVNYTADQIKEGLDLLAEMEEKHVIPTLQKLAGDGADSIDKNQNWIEGNYAGILEWDTSASKFIKATPDSKIVVGDYFKDLGEYQGGFTKVSMGFAIDANTKYPEECALLMQYLLNDAEGAAIMASERGIPASKAAYTVCETGNLIDPNVAEANGKVMSWCQYSLDPKFEDNALKSNPDGVYYKIMSKVSYGQMDTATGAAELLKQVDEFLAK</sequence>
<dbReference type="InterPro" id="IPR050490">
    <property type="entry name" value="Bact_solute-bd_prot1"/>
</dbReference>
<dbReference type="AlphaFoldDB" id="A0AA42J1N9"/>
<dbReference type="PANTHER" id="PTHR43649:SF11">
    <property type="entry name" value="ABC TRANSPORTER SUBSTRATE-BINDING PROTEIN YESO-RELATED"/>
    <property type="match status" value="1"/>
</dbReference>
<evidence type="ECO:0000256" key="2">
    <source>
        <dbReference type="SAM" id="SignalP"/>
    </source>
</evidence>
<dbReference type="PROSITE" id="PS51257">
    <property type="entry name" value="PROKAR_LIPOPROTEIN"/>
    <property type="match status" value="1"/>
</dbReference>
<dbReference type="InterPro" id="IPR006059">
    <property type="entry name" value="SBP"/>
</dbReference>
<proteinExistence type="predicted"/>
<comment type="caution">
    <text evidence="3">The sequence shown here is derived from an EMBL/GenBank/DDBJ whole genome shotgun (WGS) entry which is preliminary data.</text>
</comment>
<organism evidence="3 4">
    <name type="scientific">Holtiella tumoricola</name>
    <dbReference type="NCBI Taxonomy" id="3018743"/>
    <lineage>
        <taxon>Bacteria</taxon>
        <taxon>Bacillati</taxon>
        <taxon>Bacillota</taxon>
        <taxon>Clostridia</taxon>
        <taxon>Lachnospirales</taxon>
        <taxon>Cellulosilyticaceae</taxon>
        <taxon>Holtiella</taxon>
    </lineage>
</organism>
<keyword evidence="4" id="KW-1185">Reference proteome</keyword>
<name>A0AA42J1N9_9FIRM</name>
<feature type="region of interest" description="Disordered" evidence="1">
    <location>
        <begin position="25"/>
        <end position="61"/>
    </location>
</feature>
<feature type="compositionally biased region" description="Basic and acidic residues" evidence="1">
    <location>
        <begin position="44"/>
        <end position="61"/>
    </location>
</feature>
<feature type="compositionally biased region" description="Low complexity" evidence="1">
    <location>
        <begin position="25"/>
        <end position="42"/>
    </location>
</feature>
<dbReference type="SUPFAM" id="SSF53850">
    <property type="entry name" value="Periplasmic binding protein-like II"/>
    <property type="match status" value="1"/>
</dbReference>
<dbReference type="Proteomes" id="UP001169242">
    <property type="component" value="Unassembled WGS sequence"/>
</dbReference>
<dbReference type="EMBL" id="JAQIFT010000053">
    <property type="protein sequence ID" value="MDA3732724.1"/>
    <property type="molecule type" value="Genomic_DNA"/>
</dbReference>
<gene>
    <name evidence="3" type="ORF">PBV87_14670</name>
</gene>